<dbReference type="GO" id="GO:0004862">
    <property type="term" value="F:cAMP-dependent protein kinase inhibitor activity"/>
    <property type="evidence" value="ECO:0007669"/>
    <property type="project" value="TreeGrafter"/>
</dbReference>
<keyword evidence="3" id="KW-1185">Reference proteome</keyword>
<evidence type="ECO:0000313" key="3">
    <source>
        <dbReference type="Proteomes" id="UP000001036"/>
    </source>
</evidence>
<dbReference type="OrthoDB" id="5729906at2"/>
<dbReference type="InterPro" id="IPR014710">
    <property type="entry name" value="RmlC-like_jellyroll"/>
</dbReference>
<dbReference type="GO" id="GO:0005952">
    <property type="term" value="C:cAMP-dependent protein kinase complex"/>
    <property type="evidence" value="ECO:0007669"/>
    <property type="project" value="InterPro"/>
</dbReference>
<accession>B3PL90</accession>
<proteinExistence type="predicted"/>
<dbReference type="PROSITE" id="PS50042">
    <property type="entry name" value="CNMP_BINDING_3"/>
    <property type="match status" value="1"/>
</dbReference>
<organism evidence="2 3">
    <name type="scientific">Cellvibrio japonicus (strain Ueda107)</name>
    <name type="common">Pseudomonas fluorescens subsp. cellulosa</name>
    <dbReference type="NCBI Taxonomy" id="498211"/>
    <lineage>
        <taxon>Bacteria</taxon>
        <taxon>Pseudomonadati</taxon>
        <taxon>Pseudomonadota</taxon>
        <taxon>Gammaproteobacteria</taxon>
        <taxon>Cellvibrionales</taxon>
        <taxon>Cellvibrionaceae</taxon>
        <taxon>Cellvibrio</taxon>
    </lineage>
</organism>
<evidence type="ECO:0000313" key="2">
    <source>
        <dbReference type="EMBL" id="ACE84128.1"/>
    </source>
</evidence>
<dbReference type="KEGG" id="cja:CJA_0914"/>
<dbReference type="PANTHER" id="PTHR11635:SF152">
    <property type="entry name" value="CAMP-DEPENDENT PROTEIN KINASE TYPE I REGULATORY SUBUNIT-RELATED"/>
    <property type="match status" value="1"/>
</dbReference>
<dbReference type="GO" id="GO:0005829">
    <property type="term" value="C:cytosol"/>
    <property type="evidence" value="ECO:0007669"/>
    <property type="project" value="TreeGrafter"/>
</dbReference>
<sequence length="233" mass="26407">MDIKSIHKVPRETLEHLLAGIPFFKTIRQVDPSQFELLLQASRVAVYGPGEVVLQKGEVDAWLYFLLKGRLAVYVDQPGKGDLVNYVTPGEVFGDLAQLVGATRTATVIADENTRESMVLALDFTVFGPLKSVKPVTLQTKLAYYRNMAHNLRWKLEVYRSQHLQHPLANKHRQIKLYQGVKDTMDELLSLYEQSRALAQLLVQWNLEFGALTEEQMQADQTLSIHTNSSQSI</sequence>
<dbReference type="GO" id="GO:0034236">
    <property type="term" value="F:protein kinase A catalytic subunit binding"/>
    <property type="evidence" value="ECO:0007669"/>
    <property type="project" value="TreeGrafter"/>
</dbReference>
<dbReference type="Gene3D" id="2.60.120.10">
    <property type="entry name" value="Jelly Rolls"/>
    <property type="match status" value="1"/>
</dbReference>
<dbReference type="EMBL" id="CP000934">
    <property type="protein sequence ID" value="ACE84128.1"/>
    <property type="molecule type" value="Genomic_DNA"/>
</dbReference>
<dbReference type="InterPro" id="IPR000595">
    <property type="entry name" value="cNMP-bd_dom"/>
</dbReference>
<name>B3PL90_CELJU</name>
<dbReference type="InterPro" id="IPR050503">
    <property type="entry name" value="cAMP-dep_PK_reg_su-like"/>
</dbReference>
<dbReference type="RefSeq" id="WP_012486562.1">
    <property type="nucleotide sequence ID" value="NC_010995.1"/>
</dbReference>
<dbReference type="HOGENOM" id="CLU_1313411_0_0_6"/>
<dbReference type="SMART" id="SM00100">
    <property type="entry name" value="cNMP"/>
    <property type="match status" value="1"/>
</dbReference>
<dbReference type="Proteomes" id="UP000001036">
    <property type="component" value="Chromosome"/>
</dbReference>
<dbReference type="STRING" id="498211.CJA_0914"/>
<dbReference type="GO" id="GO:0030552">
    <property type="term" value="F:cAMP binding"/>
    <property type="evidence" value="ECO:0007669"/>
    <property type="project" value="TreeGrafter"/>
</dbReference>
<protein>
    <submittedName>
        <fullName evidence="2">Cyclic nucleotide-binding domain protein</fullName>
    </submittedName>
</protein>
<feature type="domain" description="Cyclic nucleotide-binding" evidence="1">
    <location>
        <begin position="26"/>
        <end position="127"/>
    </location>
</feature>
<dbReference type="AlphaFoldDB" id="B3PL90"/>
<dbReference type="CDD" id="cd00038">
    <property type="entry name" value="CAP_ED"/>
    <property type="match status" value="1"/>
</dbReference>
<dbReference type="eggNOG" id="COG2905">
    <property type="taxonomic scope" value="Bacteria"/>
</dbReference>
<dbReference type="SUPFAM" id="SSF51206">
    <property type="entry name" value="cAMP-binding domain-like"/>
    <property type="match status" value="1"/>
</dbReference>
<dbReference type="Pfam" id="PF00027">
    <property type="entry name" value="cNMP_binding"/>
    <property type="match status" value="1"/>
</dbReference>
<dbReference type="PANTHER" id="PTHR11635">
    <property type="entry name" value="CAMP-DEPENDENT PROTEIN KINASE REGULATORY CHAIN"/>
    <property type="match status" value="1"/>
</dbReference>
<gene>
    <name evidence="2" type="ordered locus">CJA_0914</name>
</gene>
<reference evidence="2 3" key="1">
    <citation type="journal article" date="2008" name="J. Bacteriol.">
        <title>Insights into plant cell wall degradation from the genome sequence of the soil bacterium Cellvibrio japonicus.</title>
        <authorList>
            <person name="Deboy R.T."/>
            <person name="Mongodin E.F."/>
            <person name="Fouts D.E."/>
            <person name="Tailford L.E."/>
            <person name="Khouri H."/>
            <person name="Emerson J.B."/>
            <person name="Mohamoud Y."/>
            <person name="Watkins K."/>
            <person name="Henrissat B."/>
            <person name="Gilbert H.J."/>
            <person name="Nelson K.E."/>
        </authorList>
    </citation>
    <scope>NUCLEOTIDE SEQUENCE [LARGE SCALE GENOMIC DNA]</scope>
    <source>
        <strain evidence="2 3">Ueda107</strain>
    </source>
</reference>
<evidence type="ECO:0000259" key="1">
    <source>
        <dbReference type="PROSITE" id="PS50042"/>
    </source>
</evidence>
<dbReference type="InterPro" id="IPR018490">
    <property type="entry name" value="cNMP-bd_dom_sf"/>
</dbReference>